<gene>
    <name evidence="1" type="ORF">H6H00_06650</name>
</gene>
<protein>
    <recommendedName>
        <fullName evidence="3">Carboxypeptidase regulatory-like domain-containing protein</fullName>
    </recommendedName>
</protein>
<proteinExistence type="predicted"/>
<dbReference type="AlphaFoldDB" id="A0A7G7MLG6"/>
<dbReference type="KEGG" id="ppel:H6H00_06650"/>
<reference evidence="1 2" key="1">
    <citation type="submission" date="2020-08" db="EMBL/GenBank/DDBJ databases">
        <authorList>
            <person name="Mo P."/>
        </authorList>
    </citation>
    <scope>NUCLEOTIDE SEQUENCE [LARGE SCALE GENOMIC DNA]</scope>
    <source>
        <strain evidence="1 2">CGMCC 4.1532</strain>
    </source>
</reference>
<dbReference type="EMBL" id="CP060131">
    <property type="protein sequence ID" value="QNG53627.1"/>
    <property type="molecule type" value="Genomic_DNA"/>
</dbReference>
<organism evidence="1 2">
    <name type="scientific">Pseudonocardia petroleophila</name>
    <dbReference type="NCBI Taxonomy" id="37331"/>
    <lineage>
        <taxon>Bacteria</taxon>
        <taxon>Bacillati</taxon>
        <taxon>Actinomycetota</taxon>
        <taxon>Actinomycetes</taxon>
        <taxon>Pseudonocardiales</taxon>
        <taxon>Pseudonocardiaceae</taxon>
        <taxon>Pseudonocardia</taxon>
    </lineage>
</organism>
<dbReference type="RefSeq" id="WP_185720454.1">
    <property type="nucleotide sequence ID" value="NZ_BAAAWI010000001.1"/>
</dbReference>
<dbReference type="Proteomes" id="UP000515728">
    <property type="component" value="Chromosome"/>
</dbReference>
<accession>A0A7G7MLG6</accession>
<evidence type="ECO:0008006" key="3">
    <source>
        <dbReference type="Google" id="ProtNLM"/>
    </source>
</evidence>
<keyword evidence="2" id="KW-1185">Reference proteome</keyword>
<evidence type="ECO:0000313" key="1">
    <source>
        <dbReference type="EMBL" id="QNG53627.1"/>
    </source>
</evidence>
<name>A0A7G7MLG6_9PSEU</name>
<evidence type="ECO:0000313" key="2">
    <source>
        <dbReference type="Proteomes" id="UP000515728"/>
    </source>
</evidence>
<sequence>MTDDDDVLLDELATLLGPHNEPPPEVLHAAREAFTWRTVDAEIAALTFDSLLDDAPAGVRAAAQPRILTFEADGLTIEVEVDATPSGRRLLGQLVPAQVAELELLSDGEVLAVSSADAMGRFSVALPREPRRVTLRCRPPGGATVESASTVV</sequence>